<evidence type="ECO:0000256" key="1">
    <source>
        <dbReference type="ARBA" id="ARBA00001946"/>
    </source>
</evidence>
<evidence type="ECO:0000313" key="4">
    <source>
        <dbReference type="EMBL" id="RZO29092.1"/>
    </source>
</evidence>
<evidence type="ECO:0000313" key="5">
    <source>
        <dbReference type="Proteomes" id="UP000315283"/>
    </source>
</evidence>
<dbReference type="Gene3D" id="3.40.50.1000">
    <property type="entry name" value="HAD superfamily/HAD-like"/>
    <property type="match status" value="1"/>
</dbReference>
<dbReference type="EMBL" id="SHBJ01000003">
    <property type="protein sequence ID" value="RZO29092.1"/>
    <property type="molecule type" value="Genomic_DNA"/>
</dbReference>
<dbReference type="InterPro" id="IPR036412">
    <property type="entry name" value="HAD-like_sf"/>
</dbReference>
<reference evidence="4 5" key="1">
    <citation type="submission" date="2019-02" db="EMBL/GenBank/DDBJ databases">
        <title>Prokaryotic population dynamics and viral predation in marine succession experiment using metagenomics: the confinement effect.</title>
        <authorList>
            <person name="Haro-Moreno J.M."/>
            <person name="Rodriguez-Valera F."/>
            <person name="Lopez-Perez M."/>
        </authorList>
    </citation>
    <scope>NUCLEOTIDE SEQUENCE [LARGE SCALE GENOMIC DNA]</scope>
    <source>
        <strain evidence="4">MED-G164</strain>
    </source>
</reference>
<organism evidence="4 5">
    <name type="scientific">SAR86 cluster bacterium</name>
    <dbReference type="NCBI Taxonomy" id="2030880"/>
    <lineage>
        <taxon>Bacteria</taxon>
        <taxon>Pseudomonadati</taxon>
        <taxon>Pseudomonadota</taxon>
        <taxon>Gammaproteobacteria</taxon>
        <taxon>SAR86 cluster</taxon>
    </lineage>
</organism>
<dbReference type="AlphaFoldDB" id="A0A520N6N1"/>
<dbReference type="SFLD" id="SFLDS00003">
    <property type="entry name" value="Haloacid_Dehalogenase"/>
    <property type="match status" value="1"/>
</dbReference>
<evidence type="ECO:0000256" key="2">
    <source>
        <dbReference type="ARBA" id="ARBA00022801"/>
    </source>
</evidence>
<comment type="cofactor">
    <cofactor evidence="1">
        <name>Mg(2+)</name>
        <dbReference type="ChEBI" id="CHEBI:18420"/>
    </cofactor>
</comment>
<name>A0A520N6N1_9GAMM</name>
<keyword evidence="2 4" id="KW-0378">Hydrolase</keyword>
<dbReference type="InterPro" id="IPR051400">
    <property type="entry name" value="HAD-like_hydrolase"/>
</dbReference>
<keyword evidence="3" id="KW-0460">Magnesium</keyword>
<dbReference type="Gene3D" id="1.20.120.1600">
    <property type="match status" value="1"/>
</dbReference>
<proteinExistence type="predicted"/>
<dbReference type="PANTHER" id="PTHR46470">
    <property type="entry name" value="N-ACYLNEURAMINATE-9-PHOSPHATASE"/>
    <property type="match status" value="1"/>
</dbReference>
<evidence type="ECO:0000256" key="3">
    <source>
        <dbReference type="ARBA" id="ARBA00022842"/>
    </source>
</evidence>
<dbReference type="SUPFAM" id="SSF56784">
    <property type="entry name" value="HAD-like"/>
    <property type="match status" value="1"/>
</dbReference>
<dbReference type="NCBIfam" id="TIGR01549">
    <property type="entry name" value="HAD-SF-IA-v1"/>
    <property type="match status" value="1"/>
</dbReference>
<accession>A0A520N6N1</accession>
<dbReference type="Proteomes" id="UP000315283">
    <property type="component" value="Unassembled WGS sequence"/>
</dbReference>
<dbReference type="GO" id="GO:0009231">
    <property type="term" value="P:riboflavin biosynthetic process"/>
    <property type="evidence" value="ECO:0007669"/>
    <property type="project" value="TreeGrafter"/>
</dbReference>
<protein>
    <submittedName>
        <fullName evidence="4">HAD family hydrolase</fullName>
    </submittedName>
</protein>
<dbReference type="InterPro" id="IPR023214">
    <property type="entry name" value="HAD_sf"/>
</dbReference>
<comment type="caution">
    <text evidence="4">The sequence shown here is derived from an EMBL/GenBank/DDBJ whole genome shotgun (WGS) entry which is preliminary data.</text>
</comment>
<dbReference type="InterPro" id="IPR006439">
    <property type="entry name" value="HAD-SF_hydro_IA"/>
</dbReference>
<dbReference type="GO" id="GO:0016787">
    <property type="term" value="F:hydrolase activity"/>
    <property type="evidence" value="ECO:0007669"/>
    <property type="project" value="UniProtKB-KW"/>
</dbReference>
<gene>
    <name evidence="4" type="ORF">EVA97_00655</name>
</gene>
<dbReference type="SFLD" id="SFLDG01129">
    <property type="entry name" value="C1.5:_HAD__Beta-PGM__Phosphata"/>
    <property type="match status" value="1"/>
</dbReference>
<dbReference type="PANTHER" id="PTHR46470:SF4">
    <property type="entry name" value="5-AMINO-6-(5-PHOSPHO-D-RIBITYLAMINO)URACIL PHOSPHATASE YIGB"/>
    <property type="match status" value="1"/>
</dbReference>
<dbReference type="Pfam" id="PF00702">
    <property type="entry name" value="Hydrolase"/>
    <property type="match status" value="1"/>
</dbReference>
<sequence>MKEIKLITFDLDDTLWDNVPTITRAEVDTRKWIEDRVGKIEWGDFNDFLELREDLIKEDPVIEWDISKLRKEIFRKKLAHVEPLTLRNELVDEAFSIFISKRHEIELFNGVEEALRVLSKKYILGVLTNGNADVYRFKFGKYFNFAISSLEAKNSKPNRAHFDVALNKVDNITFDQILHIGDHQINDILFAYNLGIDTLWFNNNNAEWVQDFEKPAEFNSWNLLPEIIKNKYE</sequence>